<accession>A0A6A6AVI6</accession>
<sequence length="66" mass="7530">MKVAMISARYMEQHAVEDFLGQVFGYGKAQVTWTRGRFQCLLPRALTKDELESMKAAVDFAHYAES</sequence>
<keyword evidence="2" id="KW-1185">Reference proteome</keyword>
<evidence type="ECO:0000313" key="2">
    <source>
        <dbReference type="Proteomes" id="UP000799771"/>
    </source>
</evidence>
<protein>
    <submittedName>
        <fullName evidence="1">Uncharacterized protein</fullName>
    </submittedName>
</protein>
<name>A0A6A6AVI6_9PLEO</name>
<reference evidence="1" key="1">
    <citation type="journal article" date="2020" name="Stud. Mycol.">
        <title>101 Dothideomycetes genomes: a test case for predicting lifestyles and emergence of pathogens.</title>
        <authorList>
            <person name="Haridas S."/>
            <person name="Albert R."/>
            <person name="Binder M."/>
            <person name="Bloem J."/>
            <person name="Labutti K."/>
            <person name="Salamov A."/>
            <person name="Andreopoulos B."/>
            <person name="Baker S."/>
            <person name="Barry K."/>
            <person name="Bills G."/>
            <person name="Bluhm B."/>
            <person name="Cannon C."/>
            <person name="Castanera R."/>
            <person name="Culley D."/>
            <person name="Daum C."/>
            <person name="Ezra D."/>
            <person name="Gonzalez J."/>
            <person name="Henrissat B."/>
            <person name="Kuo A."/>
            <person name="Liang C."/>
            <person name="Lipzen A."/>
            <person name="Lutzoni F."/>
            <person name="Magnuson J."/>
            <person name="Mondo S."/>
            <person name="Nolan M."/>
            <person name="Ohm R."/>
            <person name="Pangilinan J."/>
            <person name="Park H.-J."/>
            <person name="Ramirez L."/>
            <person name="Alfaro M."/>
            <person name="Sun H."/>
            <person name="Tritt A."/>
            <person name="Yoshinaga Y."/>
            <person name="Zwiers L.-H."/>
            <person name="Turgeon B."/>
            <person name="Goodwin S."/>
            <person name="Spatafora J."/>
            <person name="Crous P."/>
            <person name="Grigoriev I."/>
        </authorList>
    </citation>
    <scope>NUCLEOTIDE SEQUENCE</scope>
    <source>
        <strain evidence="1">CBS 119687</strain>
    </source>
</reference>
<dbReference type="OrthoDB" id="4620575at2759"/>
<dbReference type="Proteomes" id="UP000799771">
    <property type="component" value="Unassembled WGS sequence"/>
</dbReference>
<dbReference type="EMBL" id="ML977497">
    <property type="protein sequence ID" value="KAF2134964.1"/>
    <property type="molecule type" value="Genomic_DNA"/>
</dbReference>
<evidence type="ECO:0000313" key="1">
    <source>
        <dbReference type="EMBL" id="KAF2134964.1"/>
    </source>
</evidence>
<dbReference type="RefSeq" id="XP_033529351.1">
    <property type="nucleotide sequence ID" value="XM_033667187.1"/>
</dbReference>
<organism evidence="1 2">
    <name type="scientific">Dothidotthia symphoricarpi CBS 119687</name>
    <dbReference type="NCBI Taxonomy" id="1392245"/>
    <lineage>
        <taxon>Eukaryota</taxon>
        <taxon>Fungi</taxon>
        <taxon>Dikarya</taxon>
        <taxon>Ascomycota</taxon>
        <taxon>Pezizomycotina</taxon>
        <taxon>Dothideomycetes</taxon>
        <taxon>Pleosporomycetidae</taxon>
        <taxon>Pleosporales</taxon>
        <taxon>Dothidotthiaceae</taxon>
        <taxon>Dothidotthia</taxon>
    </lineage>
</organism>
<dbReference type="AlphaFoldDB" id="A0A6A6AVI6"/>
<dbReference type="GeneID" id="54407619"/>
<proteinExistence type="predicted"/>
<gene>
    <name evidence="1" type="ORF">P153DRAFT_362673</name>
</gene>